<organism evidence="11 12">
    <name type="scientific">Lepisosteus oculatus</name>
    <name type="common">Spotted gar</name>
    <dbReference type="NCBI Taxonomy" id="7918"/>
    <lineage>
        <taxon>Eukaryota</taxon>
        <taxon>Metazoa</taxon>
        <taxon>Chordata</taxon>
        <taxon>Craniata</taxon>
        <taxon>Vertebrata</taxon>
        <taxon>Euteleostomi</taxon>
        <taxon>Actinopterygii</taxon>
        <taxon>Neopterygii</taxon>
        <taxon>Holostei</taxon>
        <taxon>Semionotiformes</taxon>
        <taxon>Lepisosteidae</taxon>
        <taxon>Lepisosteus</taxon>
    </lineage>
</organism>
<dbReference type="GO" id="GO:0007165">
    <property type="term" value="P:signal transduction"/>
    <property type="evidence" value="ECO:0007669"/>
    <property type="project" value="InterPro"/>
</dbReference>
<keyword evidence="6 8" id="KW-1015">Disulfide bond</keyword>
<dbReference type="SUPFAM" id="SSF57586">
    <property type="entry name" value="TNF receptor-like"/>
    <property type="match status" value="2"/>
</dbReference>
<reference evidence="11" key="3">
    <citation type="submission" date="2025-09" db="UniProtKB">
        <authorList>
            <consortium name="Ensembl"/>
        </authorList>
    </citation>
    <scope>IDENTIFICATION</scope>
</reference>
<evidence type="ECO:0000256" key="4">
    <source>
        <dbReference type="ARBA" id="ARBA00022729"/>
    </source>
</evidence>
<dbReference type="PANTHER" id="PTHR23097:SF90">
    <property type="entry name" value="TUMOR NECROSIS FACTOR RECEPTOR SUPERFAMILY MEMBER 11B"/>
    <property type="match status" value="1"/>
</dbReference>
<dbReference type="GeneTree" id="ENSGT00940000155167"/>
<comment type="caution">
    <text evidence="8">Lacks conserved residue(s) required for the propagation of feature annotation.</text>
</comment>
<dbReference type="Bgee" id="ENSLOCG00000009086">
    <property type="expression patterns" value="Expressed in bone element and 7 other cell types or tissues"/>
</dbReference>
<dbReference type="PRINTS" id="PR01975">
    <property type="entry name" value="TNFACTORR11B"/>
</dbReference>
<dbReference type="SUPFAM" id="SSF47986">
    <property type="entry name" value="DEATH domain"/>
    <property type="match status" value="2"/>
</dbReference>
<keyword evidence="12" id="KW-1185">Reference proteome</keyword>
<keyword evidence="7" id="KW-0325">Glycoprotein</keyword>
<feature type="repeat" description="TNFR-Cys" evidence="8">
    <location>
        <begin position="71"/>
        <end position="112"/>
    </location>
</feature>
<dbReference type="Gene3D" id="1.10.533.10">
    <property type="entry name" value="Death Domain, Fas"/>
    <property type="match status" value="1"/>
</dbReference>
<proteinExistence type="predicted"/>
<feature type="domain" description="Death" evidence="9">
    <location>
        <begin position="342"/>
        <end position="380"/>
    </location>
</feature>
<dbReference type="GO" id="GO:0005576">
    <property type="term" value="C:extracellular region"/>
    <property type="evidence" value="ECO:0007669"/>
    <property type="project" value="UniProtKB-SubCell"/>
</dbReference>
<evidence type="ECO:0000259" key="10">
    <source>
        <dbReference type="PROSITE" id="PS50050"/>
    </source>
</evidence>
<dbReference type="Ensembl" id="ENSLOCT00000011100.1">
    <property type="protein sequence ID" value="ENSLOCP00000011084.1"/>
    <property type="gene ID" value="ENSLOCG00000009086.1"/>
</dbReference>
<dbReference type="InterPro" id="IPR001368">
    <property type="entry name" value="TNFR/NGFR_Cys_rich_reg"/>
</dbReference>
<comment type="subcellular location">
    <subcellularLocation>
        <location evidence="1">Secreted</location>
    </subcellularLocation>
</comment>
<keyword evidence="2" id="KW-0964">Secreted</keyword>
<dbReference type="Pfam" id="PF23630">
    <property type="entry name" value="Death_TNFRSF11B"/>
    <property type="match status" value="2"/>
</dbReference>
<dbReference type="eggNOG" id="ENOG502QVRT">
    <property type="taxonomic scope" value="Eukaryota"/>
</dbReference>
<dbReference type="Proteomes" id="UP000018468">
    <property type="component" value="Linkage group LG11"/>
</dbReference>
<dbReference type="InterPro" id="IPR000488">
    <property type="entry name" value="Death_dom"/>
</dbReference>
<evidence type="ECO:0000256" key="8">
    <source>
        <dbReference type="PROSITE-ProRule" id="PRU00206"/>
    </source>
</evidence>
<evidence type="ECO:0000313" key="11">
    <source>
        <dbReference type="Ensembl" id="ENSLOCP00000011084.1"/>
    </source>
</evidence>
<reference evidence="12" key="1">
    <citation type="submission" date="2011-12" db="EMBL/GenBank/DDBJ databases">
        <title>The Draft Genome of Lepisosteus oculatus.</title>
        <authorList>
            <consortium name="The Broad Institute Genome Assembly &amp; Analysis Group"/>
            <consortium name="Computational R&amp;D Group"/>
            <consortium name="and Sequencing Platform"/>
            <person name="Di Palma F."/>
            <person name="Alfoldi J."/>
            <person name="Johnson J."/>
            <person name="Berlin A."/>
            <person name="Gnerre S."/>
            <person name="Jaffe D."/>
            <person name="MacCallum I."/>
            <person name="Young S."/>
            <person name="Walker B.J."/>
            <person name="Lander E.S."/>
            <person name="Lindblad-Toh K."/>
        </authorList>
    </citation>
    <scope>NUCLEOTIDE SEQUENCE [LARGE SCALE GENOMIC DNA]</scope>
</reference>
<dbReference type="OMA" id="TICKRCP"/>
<dbReference type="CDD" id="cd10581">
    <property type="entry name" value="TNFRSF11B"/>
    <property type="match status" value="1"/>
</dbReference>
<dbReference type="Pfam" id="PF00020">
    <property type="entry name" value="TNFR_c6"/>
    <property type="match status" value="3"/>
</dbReference>
<dbReference type="InterPro" id="IPR011029">
    <property type="entry name" value="DEATH-like_dom_sf"/>
</dbReference>
<keyword evidence="4" id="KW-0732">Signal</keyword>
<evidence type="ECO:0000259" key="9">
    <source>
        <dbReference type="PROSITE" id="PS50017"/>
    </source>
</evidence>
<dbReference type="InterPro" id="IPR052459">
    <property type="entry name" value="TNFRSF_decoy_receptor"/>
</dbReference>
<feature type="disulfide bond" evidence="8">
    <location>
        <begin position="94"/>
        <end position="112"/>
    </location>
</feature>
<dbReference type="PROSITE" id="PS50050">
    <property type="entry name" value="TNFR_NGFR_2"/>
    <property type="match status" value="1"/>
</dbReference>
<dbReference type="CDD" id="cd00185">
    <property type="entry name" value="TNFRSF"/>
    <property type="match status" value="1"/>
</dbReference>
<evidence type="ECO:0000256" key="1">
    <source>
        <dbReference type="ARBA" id="ARBA00004613"/>
    </source>
</evidence>
<keyword evidence="5" id="KW-0677">Repeat</keyword>
<reference evidence="11" key="2">
    <citation type="submission" date="2025-08" db="UniProtKB">
        <authorList>
            <consortium name="Ensembl"/>
        </authorList>
    </citation>
    <scope>IDENTIFICATION</scope>
</reference>
<evidence type="ECO:0000256" key="5">
    <source>
        <dbReference type="ARBA" id="ARBA00022737"/>
    </source>
</evidence>
<evidence type="ECO:0000256" key="2">
    <source>
        <dbReference type="ARBA" id="ARBA00022525"/>
    </source>
</evidence>
<dbReference type="EMBL" id="AHAT01004832">
    <property type="status" value="NOT_ANNOTATED_CDS"/>
    <property type="molecule type" value="Genomic_DNA"/>
</dbReference>
<feature type="domain" description="TNFR-Cys" evidence="10">
    <location>
        <begin position="71"/>
        <end position="112"/>
    </location>
</feature>
<evidence type="ECO:0000313" key="12">
    <source>
        <dbReference type="Proteomes" id="UP000018468"/>
    </source>
</evidence>
<dbReference type="InterPro" id="IPR017371">
    <property type="entry name" value="TNFR_11B"/>
</dbReference>
<dbReference type="Gene3D" id="2.10.50.10">
    <property type="entry name" value="Tumor Necrosis Factor Receptor, subunit A, domain 2"/>
    <property type="match status" value="3"/>
</dbReference>
<dbReference type="AlphaFoldDB" id="W5MRS5"/>
<accession>W5MRS5</accession>
<evidence type="ECO:0000256" key="3">
    <source>
        <dbReference type="ARBA" id="ARBA00022703"/>
    </source>
</evidence>
<dbReference type="GO" id="GO:0006915">
    <property type="term" value="P:apoptotic process"/>
    <property type="evidence" value="ECO:0007669"/>
    <property type="project" value="UniProtKB-KW"/>
</dbReference>
<name>W5MRS5_LEPOC</name>
<sequence>EGQKLIFSYPEAVKISELFAISFTWAFHEVPVPKYQHWDPVASQFYVCDQCPPGTALQEHCSSTRPTVCSPCPEHHFSEHWHWDDKCQYCTTVCKEKQRVRQECNSTHNRICECIEGYHLEIEFCVKHTACQPGFGVKIPGTPESDTVCEICPNGYYSSRLSTTEQCTKHTNCTDLGFKTSSPGTATQDAICESNGKGGATQCFRHHLQCHSDITLCEEAIFQFIVSQGLSSLQLDLLIENLPGKKVDNKKIEKLRKTCSPKQQILHLLKLWVQQNKDQDSMFSIIQGVNHCERVVSRCAGFRNLTLSHLTAVMDSLPGNKVKAEDIKQIMSTCESKQYILQLLQLWKMQNGDQDIAKGLSQSIRKLRRKKVPKRLLKSIKKIIKIFNTSSIHKLYEKMFLDIIQGSKCLKSKSLNE</sequence>
<keyword evidence="3" id="KW-0053">Apoptosis</keyword>
<dbReference type="STRING" id="7918.ENSLOCP00000011084"/>
<dbReference type="InParanoid" id="W5MRS5"/>
<dbReference type="InterPro" id="IPR057633">
    <property type="entry name" value="Death_TNF11B"/>
</dbReference>
<feature type="disulfide bond" evidence="8">
    <location>
        <begin position="72"/>
        <end position="87"/>
    </location>
</feature>
<protein>
    <submittedName>
        <fullName evidence="11">TNF receptor superfamily member 11b</fullName>
    </submittedName>
</protein>
<evidence type="ECO:0000256" key="7">
    <source>
        <dbReference type="ARBA" id="ARBA00023180"/>
    </source>
</evidence>
<dbReference type="PANTHER" id="PTHR23097">
    <property type="entry name" value="TUMOR NECROSIS FACTOR RECEPTOR SUPERFAMILY MEMBER"/>
    <property type="match status" value="1"/>
</dbReference>
<dbReference type="SMART" id="SM00208">
    <property type="entry name" value="TNFR"/>
    <property type="match status" value="4"/>
</dbReference>
<dbReference type="PROSITE" id="PS50017">
    <property type="entry name" value="DEATH_DOMAIN"/>
    <property type="match status" value="1"/>
</dbReference>
<evidence type="ECO:0000256" key="6">
    <source>
        <dbReference type="ARBA" id="ARBA00023157"/>
    </source>
</evidence>